<dbReference type="AlphaFoldDB" id="A0A7W9HKC9"/>
<dbReference type="EMBL" id="JACHMO010000001">
    <property type="protein sequence ID" value="MBB5803913.1"/>
    <property type="molecule type" value="Genomic_DNA"/>
</dbReference>
<protein>
    <submittedName>
        <fullName evidence="5">DNA-binding HxlR family transcriptional regulator</fullName>
    </submittedName>
</protein>
<reference evidence="5 6" key="1">
    <citation type="submission" date="2020-08" db="EMBL/GenBank/DDBJ databases">
        <title>Sequencing the genomes of 1000 actinobacteria strains.</title>
        <authorList>
            <person name="Klenk H.-P."/>
        </authorList>
    </citation>
    <scope>NUCLEOTIDE SEQUENCE [LARGE SCALE GENOMIC DNA]</scope>
    <source>
        <strain evidence="5 6">DSM 45486</strain>
    </source>
</reference>
<keyword evidence="3" id="KW-0804">Transcription</keyword>
<dbReference type="InterPro" id="IPR036388">
    <property type="entry name" value="WH-like_DNA-bd_sf"/>
</dbReference>
<accession>A0A7W9HKC9</accession>
<evidence type="ECO:0000256" key="2">
    <source>
        <dbReference type="ARBA" id="ARBA00023125"/>
    </source>
</evidence>
<sequence length="98" mass="10647">MTDDDRQFCALAAGLDVVGDLWSMLLIRELLVAPADEDGLLDGIPGMDRALLCDRLDWLRANGVVEGDGEYRLTPLGRGLDGTLTVLARWGRGCTTQD</sequence>
<dbReference type="InterPro" id="IPR036390">
    <property type="entry name" value="WH_DNA-bd_sf"/>
</dbReference>
<evidence type="ECO:0000256" key="3">
    <source>
        <dbReference type="ARBA" id="ARBA00023163"/>
    </source>
</evidence>
<dbReference type="RefSeq" id="WP_184921495.1">
    <property type="nucleotide sequence ID" value="NZ_JACHMO010000001.1"/>
</dbReference>
<dbReference type="GO" id="GO:0003677">
    <property type="term" value="F:DNA binding"/>
    <property type="evidence" value="ECO:0007669"/>
    <property type="project" value="UniProtKB-KW"/>
</dbReference>
<evidence type="ECO:0000256" key="1">
    <source>
        <dbReference type="ARBA" id="ARBA00023015"/>
    </source>
</evidence>
<keyword evidence="6" id="KW-1185">Reference proteome</keyword>
<dbReference type="PANTHER" id="PTHR33204">
    <property type="entry name" value="TRANSCRIPTIONAL REGULATOR, MARR FAMILY"/>
    <property type="match status" value="1"/>
</dbReference>
<comment type="caution">
    <text evidence="5">The sequence shown here is derived from an EMBL/GenBank/DDBJ whole genome shotgun (WGS) entry which is preliminary data.</text>
</comment>
<dbReference type="PROSITE" id="PS51118">
    <property type="entry name" value="HTH_HXLR"/>
    <property type="match status" value="1"/>
</dbReference>
<dbReference type="SUPFAM" id="SSF46785">
    <property type="entry name" value="Winged helix' DNA-binding domain"/>
    <property type="match status" value="1"/>
</dbReference>
<organism evidence="5 6">
    <name type="scientific">Saccharothrix ecbatanensis</name>
    <dbReference type="NCBI Taxonomy" id="1105145"/>
    <lineage>
        <taxon>Bacteria</taxon>
        <taxon>Bacillati</taxon>
        <taxon>Actinomycetota</taxon>
        <taxon>Actinomycetes</taxon>
        <taxon>Pseudonocardiales</taxon>
        <taxon>Pseudonocardiaceae</taxon>
        <taxon>Saccharothrix</taxon>
    </lineage>
</organism>
<proteinExistence type="predicted"/>
<dbReference type="PANTHER" id="PTHR33204:SF18">
    <property type="entry name" value="TRANSCRIPTIONAL REGULATORY PROTEIN"/>
    <property type="match status" value="1"/>
</dbReference>
<keyword evidence="2 5" id="KW-0238">DNA-binding</keyword>
<dbReference type="Proteomes" id="UP000552097">
    <property type="component" value="Unassembled WGS sequence"/>
</dbReference>
<gene>
    <name evidence="5" type="ORF">F4560_003681</name>
</gene>
<evidence type="ECO:0000259" key="4">
    <source>
        <dbReference type="PROSITE" id="PS51118"/>
    </source>
</evidence>
<dbReference type="InterPro" id="IPR002577">
    <property type="entry name" value="HTH_HxlR"/>
</dbReference>
<name>A0A7W9HKC9_9PSEU</name>
<evidence type="ECO:0000313" key="5">
    <source>
        <dbReference type="EMBL" id="MBB5803913.1"/>
    </source>
</evidence>
<evidence type="ECO:0000313" key="6">
    <source>
        <dbReference type="Proteomes" id="UP000552097"/>
    </source>
</evidence>
<dbReference type="Pfam" id="PF01638">
    <property type="entry name" value="HxlR"/>
    <property type="match status" value="1"/>
</dbReference>
<dbReference type="Gene3D" id="1.10.10.10">
    <property type="entry name" value="Winged helix-like DNA-binding domain superfamily/Winged helix DNA-binding domain"/>
    <property type="match status" value="1"/>
</dbReference>
<keyword evidence="1" id="KW-0805">Transcription regulation</keyword>
<feature type="domain" description="HTH hxlR-type" evidence="4">
    <location>
        <begin position="9"/>
        <end position="98"/>
    </location>
</feature>